<keyword evidence="2" id="KW-0472">Membrane</keyword>
<keyword evidence="4" id="KW-1185">Reference proteome</keyword>
<gene>
    <name evidence="3" type="ORF">Psi02_32320</name>
</gene>
<reference evidence="3" key="1">
    <citation type="submission" date="2021-01" db="EMBL/GenBank/DDBJ databases">
        <title>Whole genome shotgun sequence of Planotetraspora silvatica NBRC 100141.</title>
        <authorList>
            <person name="Komaki H."/>
            <person name="Tamura T."/>
        </authorList>
    </citation>
    <scope>NUCLEOTIDE SEQUENCE</scope>
    <source>
        <strain evidence="3">NBRC 100141</strain>
    </source>
</reference>
<evidence type="ECO:0000256" key="2">
    <source>
        <dbReference type="SAM" id="Phobius"/>
    </source>
</evidence>
<evidence type="ECO:0000313" key="4">
    <source>
        <dbReference type="Proteomes" id="UP000644610"/>
    </source>
</evidence>
<proteinExistence type="predicted"/>
<keyword evidence="2" id="KW-0812">Transmembrane</keyword>
<evidence type="ECO:0000256" key="1">
    <source>
        <dbReference type="SAM" id="MobiDB-lite"/>
    </source>
</evidence>
<dbReference type="AlphaFoldDB" id="A0A8J3UKA9"/>
<name>A0A8J3UKA9_9ACTN</name>
<sequence>MSTPPQPPAGFPGQPGYPGQPPAGGPYGYGTEPVKTSNGLAVAGFVLAFLVSPIGFILSIIGLVVAPKRGGKGRGLAIAGIIISLVVTAGWTGLTIVVVRAVGDNVATVLDPGCTAGKSVILEDALKLSSDPATLKKELTTIVTKLNTAGDKAKDDNVRKAMTTLAGDYDDLVQALDKKTAPPSDIEARVTKDVNTVVSLCTFGTQVQ</sequence>
<comment type="caution">
    <text evidence="3">The sequence shown here is derived from an EMBL/GenBank/DDBJ whole genome shotgun (WGS) entry which is preliminary data.</text>
</comment>
<protein>
    <recommendedName>
        <fullName evidence="5">DUF4190 domain-containing protein</fullName>
    </recommendedName>
</protein>
<keyword evidence="2" id="KW-1133">Transmembrane helix</keyword>
<feature type="region of interest" description="Disordered" evidence="1">
    <location>
        <begin position="1"/>
        <end position="30"/>
    </location>
</feature>
<evidence type="ECO:0000313" key="3">
    <source>
        <dbReference type="EMBL" id="GII46808.1"/>
    </source>
</evidence>
<accession>A0A8J3UKA9</accession>
<dbReference type="Proteomes" id="UP000644610">
    <property type="component" value="Unassembled WGS sequence"/>
</dbReference>
<dbReference type="EMBL" id="BOOQ01000021">
    <property type="protein sequence ID" value="GII46808.1"/>
    <property type="molecule type" value="Genomic_DNA"/>
</dbReference>
<evidence type="ECO:0008006" key="5">
    <source>
        <dbReference type="Google" id="ProtNLM"/>
    </source>
</evidence>
<feature type="compositionally biased region" description="Pro residues" evidence="1">
    <location>
        <begin position="1"/>
        <end position="10"/>
    </location>
</feature>
<dbReference type="RefSeq" id="WP_203974879.1">
    <property type="nucleotide sequence ID" value="NZ_BAAAKY010000014.1"/>
</dbReference>
<feature type="transmembrane region" description="Helical" evidence="2">
    <location>
        <begin position="76"/>
        <end position="99"/>
    </location>
</feature>
<organism evidence="3 4">
    <name type="scientific">Planotetraspora silvatica</name>
    <dbReference type="NCBI Taxonomy" id="234614"/>
    <lineage>
        <taxon>Bacteria</taxon>
        <taxon>Bacillati</taxon>
        <taxon>Actinomycetota</taxon>
        <taxon>Actinomycetes</taxon>
        <taxon>Streptosporangiales</taxon>
        <taxon>Streptosporangiaceae</taxon>
        <taxon>Planotetraspora</taxon>
    </lineage>
</organism>
<feature type="transmembrane region" description="Helical" evidence="2">
    <location>
        <begin position="40"/>
        <end position="64"/>
    </location>
</feature>